<dbReference type="eggNOG" id="COG2982">
    <property type="taxonomic scope" value="Bacteria"/>
</dbReference>
<proteinExistence type="predicted"/>
<dbReference type="PANTHER" id="PTHR30441">
    <property type="entry name" value="DUF748 DOMAIN-CONTAINING PROTEIN"/>
    <property type="match status" value="1"/>
</dbReference>
<feature type="domain" description="AsmA" evidence="2">
    <location>
        <begin position="55"/>
        <end position="623"/>
    </location>
</feature>
<evidence type="ECO:0000313" key="4">
    <source>
        <dbReference type="Proteomes" id="UP000029227"/>
    </source>
</evidence>
<dbReference type="GO" id="GO:0090313">
    <property type="term" value="P:regulation of protein targeting to membrane"/>
    <property type="evidence" value="ECO:0007669"/>
    <property type="project" value="TreeGrafter"/>
</dbReference>
<protein>
    <recommendedName>
        <fullName evidence="2">AsmA domain-containing protein</fullName>
    </recommendedName>
</protein>
<dbReference type="InterPro" id="IPR052894">
    <property type="entry name" value="AsmA-related"/>
</dbReference>
<feature type="region of interest" description="Disordered" evidence="1">
    <location>
        <begin position="469"/>
        <end position="492"/>
    </location>
</feature>
<evidence type="ECO:0000259" key="2">
    <source>
        <dbReference type="Pfam" id="PF05170"/>
    </source>
</evidence>
<evidence type="ECO:0000313" key="3">
    <source>
        <dbReference type="EMBL" id="GAL06145.1"/>
    </source>
</evidence>
<feature type="region of interest" description="Disordered" evidence="1">
    <location>
        <begin position="773"/>
        <end position="794"/>
    </location>
</feature>
<dbReference type="AlphaFoldDB" id="A0A090QSJ3"/>
<name>A0A090QSJ3_9GAMM</name>
<evidence type="ECO:0000256" key="1">
    <source>
        <dbReference type="SAM" id="MobiDB-lite"/>
    </source>
</evidence>
<dbReference type="EMBL" id="BBMN01000010">
    <property type="protein sequence ID" value="GAL06145.1"/>
    <property type="molecule type" value="Genomic_DNA"/>
</dbReference>
<comment type="caution">
    <text evidence="3">The sequence shown here is derived from an EMBL/GenBank/DDBJ whole genome shotgun (WGS) entry which is preliminary data.</text>
</comment>
<sequence length="802" mass="87970">MTAEGLLRQTRWQEGSWFDVDIQSSDAALLSPWLGTANVNGEINVDGKVRYENGWINLNIPSLSLLNSEGKMSLRWRPAETQNDAQAHGQQSTASHAPFLAVKADFSRLDLTQFGHFIDDEEMPQVEQTVPTQGVNLNVPLLGSDLVIADADLHFNAERFMWGKQSIDDLSFNGKIRDGKLRNAPIHARYAGSDIKGQLNAGINAAHIDAALNLSVEQPNIGDIAARFDIADDLDMRLQHAELSVAVEGRTLLELMEHTQVDALLRGGYAKLADTYTGKALTLNIDEGRFVTGPDTDTALTLSGNAANKPMALRLNSLSLKAANDGRATLPVDLAFSLGDMRVDASSQVALPVDPKKLNLTFHAFTPNLDRLEDFAEIDLPPYGPVTVNGKLAMDHAGYHLKDLLIQVNESQLRGNGTFIPPRLAGSSHKQADNTGTSNDRPTASLVLTAPFIQLDDFKVDDWQAWQDAKAADQNASEPTAQPKPAMTEDAKPASLISPDGLNALNARFSLAVDEVRSGKDWLGAGRLDWQLQDGVFKLNPLYIQLPGGNIHIDSTIRAKGEMFDISLNGKVDNFDYGVLARRLSPDTEMHGRVSSQFSLTSLANSPDTLLNNANGFLGFSVWPKAYDANLIDLWAVSLTDAIVPTFTNNDPSVLNCVAGGFDITNGTMKERDLLLDTTRIQVKGDFNASYAARDFSVYLQPQSKRAQIFSLQTPVEVFGEFEHFDFTVPLAAILETSVRFTTSPVISPLRWLLEKPLPRDGSDQCELIWQGKPINPPRISPVPESRTQPQPGHPLYRFLRH</sequence>
<gene>
    <name evidence="3" type="ORF">JCM19237_1790</name>
</gene>
<dbReference type="Proteomes" id="UP000029227">
    <property type="component" value="Unassembled WGS sequence"/>
</dbReference>
<dbReference type="Pfam" id="PF05170">
    <property type="entry name" value="AsmA"/>
    <property type="match status" value="1"/>
</dbReference>
<dbReference type="InterPro" id="IPR007844">
    <property type="entry name" value="AsmA"/>
</dbReference>
<accession>A0A090QSJ3</accession>
<organism evidence="3 4">
    <name type="scientific">Photobacterium aphoticum</name>
    <dbReference type="NCBI Taxonomy" id="754436"/>
    <lineage>
        <taxon>Bacteria</taxon>
        <taxon>Pseudomonadati</taxon>
        <taxon>Pseudomonadota</taxon>
        <taxon>Gammaproteobacteria</taxon>
        <taxon>Vibrionales</taxon>
        <taxon>Vibrionaceae</taxon>
        <taxon>Photobacterium</taxon>
    </lineage>
</organism>
<feature type="region of interest" description="Disordered" evidence="1">
    <location>
        <begin position="420"/>
        <end position="443"/>
    </location>
</feature>
<feature type="compositionally biased region" description="Polar residues" evidence="1">
    <location>
        <begin position="433"/>
        <end position="442"/>
    </location>
</feature>
<reference evidence="3 4" key="1">
    <citation type="journal article" date="2014" name="Genome Announc.">
        <title>Draft Genome Sequences of Two Vibrionaceae Species, Vibrio ponticus C121 and Photobacterium aphoticum C119, Isolated as Coral Reef Microbiota.</title>
        <authorList>
            <person name="Al-saari N."/>
            <person name="Meirelles P.M."/>
            <person name="Mino S."/>
            <person name="Suda W."/>
            <person name="Oshima K."/>
            <person name="Hattori M."/>
            <person name="Ohkuma M."/>
            <person name="Thompson F.L."/>
            <person name="Gomez-Gil B."/>
            <person name="Sawabe T."/>
            <person name="Sawabe T."/>
        </authorList>
    </citation>
    <scope>NUCLEOTIDE SEQUENCE [LARGE SCALE GENOMIC DNA]</scope>
    <source>
        <strain evidence="3 4">JCM 19237</strain>
    </source>
</reference>
<dbReference type="GO" id="GO:0005886">
    <property type="term" value="C:plasma membrane"/>
    <property type="evidence" value="ECO:0007669"/>
    <property type="project" value="TreeGrafter"/>
</dbReference>
<dbReference type="PANTHER" id="PTHR30441:SF8">
    <property type="entry name" value="DUF748 DOMAIN-CONTAINING PROTEIN"/>
    <property type="match status" value="1"/>
</dbReference>
<dbReference type="STRING" id="754436.JCM19237_1790"/>